<dbReference type="GO" id="GO:0007411">
    <property type="term" value="P:axon guidance"/>
    <property type="evidence" value="ECO:0007669"/>
    <property type="project" value="TreeGrafter"/>
</dbReference>
<dbReference type="AlphaFoldDB" id="A0AAD1VQ51"/>
<sequence length="201" mass="21683">MMCAAPAPPAAAAAAFSSPGAGGLGFLPVPPAAAASSSSCMAGAQEGGQGPQADCRSRYQLLLSGKALAERYRQIYTAAVTDREQQAGHSARNKKILSKKKLKRKQKTKSKGKLRCKADNLENSLFIPDLKLHSNPSAFSVYCNVRHCVLEWQRKETSLIISSKSSVQSGESDSDEEEESKEPPIKLPKLIPVFLKIYCQC</sequence>
<dbReference type="PANTHER" id="PTHR45943:SF1">
    <property type="entry name" value="E3 UBIQUITIN-PROTEIN LIGASE MYCBP2"/>
    <property type="match status" value="1"/>
</dbReference>
<evidence type="ECO:0000313" key="3">
    <source>
        <dbReference type="Proteomes" id="UP001295444"/>
    </source>
</evidence>
<keyword evidence="2" id="KW-0436">Ligase</keyword>
<dbReference type="Proteomes" id="UP001295444">
    <property type="component" value="Chromosome 01"/>
</dbReference>
<dbReference type="GO" id="GO:0005886">
    <property type="term" value="C:plasma membrane"/>
    <property type="evidence" value="ECO:0007669"/>
    <property type="project" value="TreeGrafter"/>
</dbReference>
<organism evidence="2 3">
    <name type="scientific">Pelobates cultripes</name>
    <name type="common">Western spadefoot toad</name>
    <dbReference type="NCBI Taxonomy" id="61616"/>
    <lineage>
        <taxon>Eukaryota</taxon>
        <taxon>Metazoa</taxon>
        <taxon>Chordata</taxon>
        <taxon>Craniata</taxon>
        <taxon>Vertebrata</taxon>
        <taxon>Euteleostomi</taxon>
        <taxon>Amphibia</taxon>
        <taxon>Batrachia</taxon>
        <taxon>Anura</taxon>
        <taxon>Pelobatoidea</taxon>
        <taxon>Pelobatidae</taxon>
        <taxon>Pelobates</taxon>
    </lineage>
</organism>
<evidence type="ECO:0000256" key="1">
    <source>
        <dbReference type="SAM" id="MobiDB-lite"/>
    </source>
</evidence>
<evidence type="ECO:0000313" key="2">
    <source>
        <dbReference type="EMBL" id="CAH2223772.1"/>
    </source>
</evidence>
<dbReference type="GO" id="GO:0061630">
    <property type="term" value="F:ubiquitin protein ligase activity"/>
    <property type="evidence" value="ECO:0007669"/>
    <property type="project" value="TreeGrafter"/>
</dbReference>
<feature type="region of interest" description="Disordered" evidence="1">
    <location>
        <begin position="83"/>
        <end position="113"/>
    </location>
</feature>
<feature type="region of interest" description="Disordered" evidence="1">
    <location>
        <begin position="163"/>
        <end position="184"/>
    </location>
</feature>
<dbReference type="GO" id="GO:0005634">
    <property type="term" value="C:nucleus"/>
    <property type="evidence" value="ECO:0007669"/>
    <property type="project" value="TreeGrafter"/>
</dbReference>
<dbReference type="PANTHER" id="PTHR45943">
    <property type="entry name" value="E3 UBIQUITIN-PROTEIN LIGASE MYCBP2"/>
    <property type="match status" value="1"/>
</dbReference>
<gene>
    <name evidence="2" type="ORF">PECUL_23A059285</name>
</gene>
<protein>
    <submittedName>
        <fullName evidence="2">E3 ubiquitin- ligase MYCBP2</fullName>
    </submittedName>
</protein>
<keyword evidence="3" id="KW-1185">Reference proteome</keyword>
<dbReference type="GO" id="GO:0016874">
    <property type="term" value="F:ligase activity"/>
    <property type="evidence" value="ECO:0007669"/>
    <property type="project" value="UniProtKB-KW"/>
</dbReference>
<reference evidence="2" key="1">
    <citation type="submission" date="2022-03" db="EMBL/GenBank/DDBJ databases">
        <authorList>
            <person name="Alioto T."/>
            <person name="Alioto T."/>
            <person name="Gomez Garrido J."/>
        </authorList>
    </citation>
    <scope>NUCLEOTIDE SEQUENCE</scope>
</reference>
<feature type="compositionally biased region" description="Basic residues" evidence="1">
    <location>
        <begin position="91"/>
        <end position="113"/>
    </location>
</feature>
<dbReference type="GO" id="GO:0008582">
    <property type="term" value="P:regulation of synaptic assembly at neuromuscular junction"/>
    <property type="evidence" value="ECO:0007669"/>
    <property type="project" value="TreeGrafter"/>
</dbReference>
<accession>A0AAD1VQ51</accession>
<proteinExistence type="predicted"/>
<dbReference type="EMBL" id="OW240912">
    <property type="protein sequence ID" value="CAH2223772.1"/>
    <property type="molecule type" value="Genomic_DNA"/>
</dbReference>
<name>A0AAD1VQ51_PELCU</name>